<accession>A0A133Y522</accession>
<comment type="catalytic activity">
    <reaction evidence="8">
        <text>dihydrourocanate + A = urocanate + AH2</text>
        <dbReference type="Rhea" id="RHEA:36059"/>
        <dbReference type="ChEBI" id="CHEBI:13193"/>
        <dbReference type="ChEBI" id="CHEBI:17499"/>
        <dbReference type="ChEBI" id="CHEBI:27247"/>
        <dbReference type="ChEBI" id="CHEBI:72991"/>
        <dbReference type="EC" id="1.3.99.33"/>
    </reaction>
</comment>
<dbReference type="Gene3D" id="3.50.50.60">
    <property type="entry name" value="FAD/NAD(P)-binding domain"/>
    <property type="match status" value="1"/>
</dbReference>
<evidence type="ECO:0000313" key="10">
    <source>
        <dbReference type="EMBL" id="KXB38299.1"/>
    </source>
</evidence>
<evidence type="ECO:0000256" key="1">
    <source>
        <dbReference type="ARBA" id="ARBA00001974"/>
    </source>
</evidence>
<dbReference type="InterPro" id="IPR007329">
    <property type="entry name" value="FMN-bd"/>
</dbReference>
<comment type="caution">
    <text evidence="10">The sequence shown here is derived from an EMBL/GenBank/DDBJ whole genome shotgun (WGS) entry which is preliminary data.</text>
</comment>
<keyword evidence="5" id="KW-0285">Flavoprotein</keyword>
<evidence type="ECO:0000259" key="9">
    <source>
        <dbReference type="SMART" id="SM00900"/>
    </source>
</evidence>
<evidence type="ECO:0000256" key="6">
    <source>
        <dbReference type="ARBA" id="ARBA00022827"/>
    </source>
</evidence>
<name>A0A133Y522_9LACT</name>
<evidence type="ECO:0000256" key="8">
    <source>
        <dbReference type="ARBA" id="ARBA00049922"/>
    </source>
</evidence>
<dbReference type="GO" id="GO:0016020">
    <property type="term" value="C:membrane"/>
    <property type="evidence" value="ECO:0007669"/>
    <property type="project" value="InterPro"/>
</dbReference>
<dbReference type="InterPro" id="IPR036188">
    <property type="entry name" value="FAD/NAD-bd_sf"/>
</dbReference>
<reference evidence="10 11" key="1">
    <citation type="submission" date="2016-01" db="EMBL/GenBank/DDBJ databases">
        <authorList>
            <person name="Oliw E.H."/>
        </authorList>
    </citation>
    <scope>NUCLEOTIDE SEQUENCE [LARGE SCALE GENOMIC DNA]</scope>
    <source>
        <strain evidence="10 11">KA00635</strain>
    </source>
</reference>
<dbReference type="SUPFAM" id="SSF51905">
    <property type="entry name" value="FAD/NAD(P)-binding domain"/>
    <property type="match status" value="1"/>
</dbReference>
<dbReference type="STRING" id="87541.AWM71_04710"/>
<proteinExistence type="inferred from homology"/>
<dbReference type="AlphaFoldDB" id="A0A133Y522"/>
<dbReference type="GO" id="GO:0010181">
    <property type="term" value="F:FMN binding"/>
    <property type="evidence" value="ECO:0007669"/>
    <property type="project" value="InterPro"/>
</dbReference>
<dbReference type="GO" id="GO:0016491">
    <property type="term" value="F:oxidoreductase activity"/>
    <property type="evidence" value="ECO:0007669"/>
    <property type="project" value="UniProtKB-KW"/>
</dbReference>
<dbReference type="EC" id="1.3.99.33" evidence="3"/>
<evidence type="ECO:0000256" key="2">
    <source>
        <dbReference type="ARBA" id="ARBA00008040"/>
    </source>
</evidence>
<evidence type="ECO:0000256" key="3">
    <source>
        <dbReference type="ARBA" id="ARBA00013137"/>
    </source>
</evidence>
<dbReference type="PATRIC" id="fig|87541.4.peg.51"/>
<evidence type="ECO:0000256" key="5">
    <source>
        <dbReference type="ARBA" id="ARBA00022630"/>
    </source>
</evidence>
<evidence type="ECO:0000256" key="7">
    <source>
        <dbReference type="ARBA" id="ARBA00023002"/>
    </source>
</evidence>
<dbReference type="PANTHER" id="PTHR43400:SF7">
    <property type="entry name" value="FAD-DEPENDENT OXIDOREDUCTASE 2 FAD BINDING DOMAIN-CONTAINING PROTEIN"/>
    <property type="match status" value="1"/>
</dbReference>
<evidence type="ECO:0000256" key="4">
    <source>
        <dbReference type="ARBA" id="ARBA00015872"/>
    </source>
</evidence>
<keyword evidence="7" id="KW-0560">Oxidoreductase</keyword>
<gene>
    <name evidence="10" type="ORF">HMPREF3187_00051</name>
</gene>
<comment type="cofactor">
    <cofactor evidence="1">
        <name>FAD</name>
        <dbReference type="ChEBI" id="CHEBI:57692"/>
    </cofactor>
</comment>
<dbReference type="Pfam" id="PF00890">
    <property type="entry name" value="FAD_binding_2"/>
    <property type="match status" value="1"/>
</dbReference>
<sequence>MKEMFQAGTYHVRAKGHNGSLPVTLSSDRIEKIDVDSSKESKGIPYPVFTTVPSSIIEGQALNVDTVSGATISSLGIIEEVADAIQEAGGDPEIFKKRPKPKKEAGEAKDLTTDVVVIGGGGAGLAAAATVLQNNKKVILLEKFPALGGNTIRTGGPMNVADPEWQKEFSALAGEAHTLENIAATYEKEIDPEYLEDFRQLKKRNSHLSLKNKTR</sequence>
<feature type="domain" description="FMN-binding" evidence="9">
    <location>
        <begin position="16"/>
        <end position="88"/>
    </location>
</feature>
<dbReference type="InterPro" id="IPR050315">
    <property type="entry name" value="FAD-oxidoreductase_2"/>
</dbReference>
<evidence type="ECO:0000313" key="11">
    <source>
        <dbReference type="Proteomes" id="UP000070422"/>
    </source>
</evidence>
<dbReference type="PANTHER" id="PTHR43400">
    <property type="entry name" value="FUMARATE REDUCTASE"/>
    <property type="match status" value="1"/>
</dbReference>
<protein>
    <recommendedName>
        <fullName evidence="4">Urocanate reductase</fullName>
        <ecNumber evidence="3">1.3.99.33</ecNumber>
    </recommendedName>
</protein>
<organism evidence="10 11">
    <name type="scientific">Aerococcus christensenii</name>
    <dbReference type="NCBI Taxonomy" id="87541"/>
    <lineage>
        <taxon>Bacteria</taxon>
        <taxon>Bacillati</taxon>
        <taxon>Bacillota</taxon>
        <taxon>Bacilli</taxon>
        <taxon>Lactobacillales</taxon>
        <taxon>Aerococcaceae</taxon>
        <taxon>Aerococcus</taxon>
    </lineage>
</organism>
<dbReference type="Proteomes" id="UP000070422">
    <property type="component" value="Unassembled WGS sequence"/>
</dbReference>
<dbReference type="EMBL" id="LSCQ01000007">
    <property type="protein sequence ID" value="KXB38299.1"/>
    <property type="molecule type" value="Genomic_DNA"/>
</dbReference>
<dbReference type="InterPro" id="IPR003953">
    <property type="entry name" value="FAD-dep_OxRdtase_2_FAD-bd"/>
</dbReference>
<keyword evidence="6" id="KW-0274">FAD</keyword>
<dbReference type="SMART" id="SM00900">
    <property type="entry name" value="FMN_bind"/>
    <property type="match status" value="1"/>
</dbReference>
<dbReference type="Pfam" id="PF04205">
    <property type="entry name" value="FMN_bind"/>
    <property type="match status" value="1"/>
</dbReference>
<dbReference type="Gene3D" id="3.90.1010.20">
    <property type="match status" value="1"/>
</dbReference>
<comment type="similarity">
    <text evidence="2">Belongs to the FAD-dependent oxidoreductase 2 family. FRD/SDH subfamily.</text>
</comment>